<dbReference type="CDD" id="cd08898">
    <property type="entry name" value="SRPBCC_CalC_Aha1-like_5"/>
    <property type="match status" value="1"/>
</dbReference>
<sequence>MQDTIQRKIQVKATQQQIYAAIADPELVVKWFPETLEGDYQPGSQPVFGFGEGGKTQIHVEAAKPHEYFAFRWVPGSNMFIGDVRTVPHTLVEFKISAATDGACEVTLTESGFAALPAAMMADAIKQNSGGWDFMMDRLAQYFSGSS</sequence>
<dbReference type="OrthoDB" id="191189at2"/>
<dbReference type="Proteomes" id="UP000295724">
    <property type="component" value="Unassembled WGS sequence"/>
</dbReference>
<dbReference type="Pfam" id="PF08327">
    <property type="entry name" value="AHSA1"/>
    <property type="match status" value="1"/>
</dbReference>
<dbReference type="EMBL" id="SNZB01000001">
    <property type="protein sequence ID" value="TDR23515.1"/>
    <property type="molecule type" value="Genomic_DNA"/>
</dbReference>
<accession>A0A4R6XU50</accession>
<reference evidence="3 4" key="1">
    <citation type="submission" date="2019-03" db="EMBL/GenBank/DDBJ databases">
        <title>Genomic Encyclopedia of Type Strains, Phase IV (KMG-IV): sequencing the most valuable type-strain genomes for metagenomic binning, comparative biology and taxonomic classification.</title>
        <authorList>
            <person name="Goeker M."/>
        </authorList>
    </citation>
    <scope>NUCLEOTIDE SEQUENCE [LARGE SCALE GENOMIC DNA]</scope>
    <source>
        <strain evidence="3 4">DSM 25488</strain>
    </source>
</reference>
<evidence type="ECO:0000313" key="4">
    <source>
        <dbReference type="Proteomes" id="UP000295724"/>
    </source>
</evidence>
<name>A0A4R6XU50_9GAMM</name>
<dbReference type="RefSeq" id="WP_099017850.1">
    <property type="nucleotide sequence ID" value="NZ_NIHB01000001.1"/>
</dbReference>
<dbReference type="InterPro" id="IPR023393">
    <property type="entry name" value="START-like_dom_sf"/>
</dbReference>
<gene>
    <name evidence="3" type="ORF">C8D91_0377</name>
</gene>
<protein>
    <submittedName>
        <fullName evidence="3">Uncharacterized protein YndB with AHSA1/START domain</fullName>
    </submittedName>
</protein>
<proteinExistence type="inferred from homology"/>
<evidence type="ECO:0000256" key="1">
    <source>
        <dbReference type="ARBA" id="ARBA00006817"/>
    </source>
</evidence>
<dbReference type="AlphaFoldDB" id="A0A4R6XU50"/>
<comment type="similarity">
    <text evidence="1">Belongs to the AHA1 family.</text>
</comment>
<keyword evidence="4" id="KW-1185">Reference proteome</keyword>
<dbReference type="InterPro" id="IPR013538">
    <property type="entry name" value="ASHA1/2-like_C"/>
</dbReference>
<evidence type="ECO:0000259" key="2">
    <source>
        <dbReference type="Pfam" id="PF08327"/>
    </source>
</evidence>
<organism evidence="3 4">
    <name type="scientific">Marinicella litoralis</name>
    <dbReference type="NCBI Taxonomy" id="644220"/>
    <lineage>
        <taxon>Bacteria</taxon>
        <taxon>Pseudomonadati</taxon>
        <taxon>Pseudomonadota</taxon>
        <taxon>Gammaproteobacteria</taxon>
        <taxon>Lysobacterales</taxon>
        <taxon>Marinicellaceae</taxon>
        <taxon>Marinicella</taxon>
    </lineage>
</organism>
<comment type="caution">
    <text evidence="3">The sequence shown here is derived from an EMBL/GenBank/DDBJ whole genome shotgun (WGS) entry which is preliminary data.</text>
</comment>
<evidence type="ECO:0000313" key="3">
    <source>
        <dbReference type="EMBL" id="TDR23515.1"/>
    </source>
</evidence>
<feature type="domain" description="Activator of Hsp90 ATPase homologue 1/2-like C-terminal" evidence="2">
    <location>
        <begin position="12"/>
        <end position="143"/>
    </location>
</feature>
<dbReference type="SUPFAM" id="SSF55961">
    <property type="entry name" value="Bet v1-like"/>
    <property type="match status" value="1"/>
</dbReference>
<dbReference type="Gene3D" id="3.30.530.20">
    <property type="match status" value="1"/>
</dbReference>